<feature type="domain" description="LapA adhesin" evidence="1">
    <location>
        <begin position="2059"/>
        <end position="2157"/>
    </location>
</feature>
<reference evidence="2 3" key="1">
    <citation type="submission" date="2024-02" db="EMBL/GenBank/DDBJ databases">
        <title>Identification of pathogenicity and growth-promoting function of Pseudomonas putida variant.</title>
        <authorList>
            <person name="Sun J."/>
        </authorList>
    </citation>
    <scope>NUCLEOTIDE SEQUENCE [LARGE SCALE GENOMIC DNA]</scope>
    <source>
        <strain evidence="2 3">A03</strain>
    </source>
</reference>
<sequence>TEITGGNYEKVVGEGKPVTSVTQGPGTEDTTELKLTATGEVAEGGKITYTATLSNPAGSDVTIKLSNGETITIAKGQTENSISIDAPADDVYIDAEKLSVTVDKATGGDFEKLVVDNTPAVTEVTDTIDTSTVTLTASSSSVAEGGTITYTASVNHEVTGSDLVVKLANGQTITIPVGQSSSSVDYTVPNSVHTTKPDVSNAITEITGGNYEKVVGEGKPVTSVTQGPGTEDTTELKLTATDTVAEGGKITYTVTLTNPAGSDVTVKLSNGETITIAKGQTENSISIDAPADDVYIDAEKLSVTVDKATGGDFEKLVVDNTPAVTEVTDTIDTSTVTLTASSNSVAEGGTITYTASVNHEVTGSDLVVKLANGQTITIPVGQSSSSVDFTVPNSVHNTKPDVSNAITEITGGNYEKVVGEGKPVTSVTQGSGTEDTTELKLTATGEVAEGGKITYTATLSNPAGSDVTIKLSNGETITIAKGQTENSISIDAPADDVYIDAEKLSVTVDKATGGDFEKLVVDNTPAVTDVTDTIDTSTVTLTASSNSVAEGGTITYTASVNHEVTGSDLVVKLANGQTITIPVGQSSSSVDFTVPNSVHNTKPDVSNAITEITGGNYEKVVGEGKPVTSVTQGPGTEDTTELKLTATGEVAEGGKITYTATLSNPAGSDVTIKLSNGETITIAKGQTENSISIDAPADDVYIDAEKLSVTVDKVDGGDFEKLEVNPTPAETQVTDTIDTSTVTLTSNSSVAEGGTITYTASVNHEVTGSDLVVKLANGQTITIPVGQSSSSVDYTVPNSVHTTKPDVSNAITEITGGNYEKVVGEGKPVTSVTQGPGTEDTTELKLTATDTVAEGGKITYTVTLTNPAGSDVTVKLSNGETITIAKGQTENSISIDAPADDVYIDAEKLSVTVDKATGGDFEKLVVDNNTPAVTEVTDTIDTSTVTLTANSNSVAEGGTITYTASVNHEVTGSDLVVKLANGQTITIPVGQSSSSVDYTVPNSVHTTKPDVSNAITEITGGNYEKVVGEGKPVTSVTQGPGTEDTTELKLTATDTVAEGGKITYTVTLTNPAGSDVTVKLSNGETITIAKGQTENSISIDAPADDVYIDAEKLSVTVDKATGGDFEKLVVDNTPAVTEVTDTIDTSTVTLTASSSSVAEGGTITYTASVNHEVTGSDLVVKLANGQTITIPVGQSSSSVDYTVPNSVHTTKPDVSNAITEITGGNYEKVVGEGKPVTSVTQGPGTEDTTELKLTATGEVAEGGKITYTATLSNPAGSDVTIKLSNGETITIAKGQTENSISIDAPADDVYIDAEKLSVTVDKVDGGDFEKLEVNPTPAETQVTDTIDTSTVTLTASSNSVAEGGTITYTASVNHEVTGSDLVVKLANGQTITIPVGQSSSSVDYTVPNSVHTIKPDVSNAITEITGGNYEKVVGEGKPVTSVTQGPGTEDTTELKLTATDEVAEGGKITYTATLSNPAGSDVTIKLSNGETITIAKGQTENSISIDAPADDVYIDAEKLSVTVDKVDGGDFEKLEVNPTPAETQVTDTIDTSTVTLTASSNSVAEGGTITYTASVNHEVTGSDLVVKLANGQTITIPVGQSSSSVDYTVPNSVHTTKPDVSNAITEITGGNYEKVVGEGKPVTSVTQGPGTEDTTELKLTATGEVAEGGKITYTATLSNPAGSDVTIKLSNGETITIAKGQTENSISIDAPADDVYIDAEKLSVTVDKVDGGDFEKLEVNPTPAETQVTDTIDTSTVTLTASSNSVAEGGTITYTASVNHEVTGSDLVVKLANGQTITIPVGQSSSSVDYTVPNSVHTIKPDVSNAITEITGGNYEKVVGEGKPVTSVTQGPGTEDTTELKLTATGEVAEGGKITYTATLSNPAGSDVTIKLSNGETITIAKGQTENSISIDAPADDVYIDAEKLSVTVDKADGGDFEKLVVDKTPAVTDVTDTIDTSTVTLTASNGPVAEGSTITYTASVNHEVTGSDLVVKLANGQTITIPVGQSSSSVDYTVPSTVHATKPDASNSITEITGGNYEKVVGEGKPTTVVIGNPATDDTTELKLTATDTVAEGGKITYTVTLTNPAGSDMTVKLSNGETITIAKGQTENSISIDAPADDVYIDAETLSVTVDKTTGGDFAKLVVDGTPAQTQVTDTIDTSTVTLTASNNSVAEGGTITYTASVNHEVTGSDLVVKLANGQTITIP</sequence>
<feature type="non-terminal residue" evidence="2">
    <location>
        <position position="1"/>
    </location>
</feature>
<feature type="domain" description="LapA adhesin" evidence="1">
    <location>
        <begin position="1653"/>
        <end position="1751"/>
    </location>
</feature>
<feature type="domain" description="LapA adhesin" evidence="1">
    <location>
        <begin position="1247"/>
        <end position="1345"/>
    </location>
</feature>
<feature type="domain" description="LapA adhesin" evidence="1">
    <location>
        <begin position="840"/>
        <end position="939"/>
    </location>
</feature>
<feature type="domain" description="LapA adhesin" evidence="1">
    <location>
        <begin position="535"/>
        <end position="630"/>
    </location>
</feature>
<feature type="domain" description="LapA adhesin" evidence="1">
    <location>
        <begin position="129"/>
        <end position="224"/>
    </location>
</feature>
<dbReference type="Pfam" id="PF20579">
    <property type="entry name" value="LapA"/>
    <property type="match status" value="22"/>
</dbReference>
<evidence type="ECO:0000313" key="2">
    <source>
        <dbReference type="EMBL" id="MEJ5866002.1"/>
    </source>
</evidence>
<name>A0ABU8QZ96_9PSED</name>
<dbReference type="InterPro" id="IPR038081">
    <property type="entry name" value="CalX-like_sf"/>
</dbReference>
<feature type="domain" description="LapA adhesin" evidence="1">
    <location>
        <begin position="1144"/>
        <end position="1239"/>
    </location>
</feature>
<feature type="domain" description="LapA adhesin" evidence="1">
    <location>
        <begin position="638"/>
        <end position="736"/>
    </location>
</feature>
<dbReference type="SUPFAM" id="SSF141072">
    <property type="entry name" value="CalX-like"/>
    <property type="match status" value="4"/>
</dbReference>
<keyword evidence="3" id="KW-1185">Reference proteome</keyword>
<feature type="domain" description="LapA adhesin" evidence="1">
    <location>
        <begin position="941"/>
        <end position="1036"/>
    </location>
</feature>
<dbReference type="RefSeq" id="WP_339600661.1">
    <property type="nucleotide sequence ID" value="NZ_JBBHLC010000131.1"/>
</dbReference>
<feature type="domain" description="LapA adhesin" evidence="1">
    <location>
        <begin position="2159"/>
        <end position="2206"/>
    </location>
</feature>
<feature type="domain" description="LapA adhesin" evidence="1">
    <location>
        <begin position="1753"/>
        <end position="1848"/>
    </location>
</feature>
<evidence type="ECO:0000313" key="3">
    <source>
        <dbReference type="Proteomes" id="UP001380290"/>
    </source>
</evidence>
<organism evidence="2 3">
    <name type="scientific">Pseudomonas farsensis</name>
    <dbReference type="NCBI Taxonomy" id="2745492"/>
    <lineage>
        <taxon>Bacteria</taxon>
        <taxon>Pseudomonadati</taxon>
        <taxon>Pseudomonadota</taxon>
        <taxon>Gammaproteobacteria</taxon>
        <taxon>Pseudomonadales</taxon>
        <taxon>Pseudomonadaceae</taxon>
        <taxon>Pseudomonas</taxon>
    </lineage>
</organism>
<feature type="domain" description="LapA adhesin" evidence="1">
    <location>
        <begin position="1450"/>
        <end position="1548"/>
    </location>
</feature>
<feature type="domain" description="LapA adhesin" evidence="1">
    <location>
        <begin position="435"/>
        <end position="533"/>
    </location>
</feature>
<feature type="domain" description="LapA adhesin" evidence="1">
    <location>
        <begin position="332"/>
        <end position="427"/>
    </location>
</feature>
<feature type="domain" description="LapA adhesin" evidence="1">
    <location>
        <begin position="1956"/>
        <end position="2052"/>
    </location>
</feature>
<dbReference type="Proteomes" id="UP001380290">
    <property type="component" value="Unassembled WGS sequence"/>
</dbReference>
<accession>A0ABU8QZ96</accession>
<feature type="domain" description="LapA adhesin" evidence="1">
    <location>
        <begin position="1550"/>
        <end position="1645"/>
    </location>
</feature>
<protein>
    <submittedName>
        <fullName evidence="2">Immunoglobulin-like domain-containing protein</fullName>
    </submittedName>
</protein>
<dbReference type="EMBL" id="JBBHLC010000131">
    <property type="protein sequence ID" value="MEJ5866002.1"/>
    <property type="molecule type" value="Genomic_DNA"/>
</dbReference>
<feature type="domain" description="LapA adhesin" evidence="1">
    <location>
        <begin position="1856"/>
        <end position="1954"/>
    </location>
</feature>
<evidence type="ECO:0000259" key="1">
    <source>
        <dbReference type="Pfam" id="PF20579"/>
    </source>
</evidence>
<feature type="domain" description="LapA adhesin" evidence="1">
    <location>
        <begin position="1347"/>
        <end position="1442"/>
    </location>
</feature>
<gene>
    <name evidence="2" type="ORF">V7S98_22530</name>
</gene>
<feature type="non-terminal residue" evidence="2">
    <location>
        <position position="2206"/>
    </location>
</feature>
<feature type="domain" description="LapA adhesin" evidence="1">
    <location>
        <begin position="232"/>
        <end position="330"/>
    </location>
</feature>
<comment type="caution">
    <text evidence="2">The sequence shown here is derived from an EMBL/GenBank/DDBJ whole genome shotgun (WGS) entry which is preliminary data.</text>
</comment>
<dbReference type="InterPro" id="IPR046779">
    <property type="entry name" value="LapA_adhesin_dom"/>
</dbReference>
<feature type="domain" description="LapA adhesin" evidence="1">
    <location>
        <begin position="1044"/>
        <end position="1142"/>
    </location>
</feature>
<proteinExistence type="predicted"/>
<feature type="domain" description="LapA adhesin" evidence="1">
    <location>
        <begin position="738"/>
        <end position="832"/>
    </location>
</feature>
<feature type="domain" description="LapA adhesin" evidence="1">
    <location>
        <begin position="29"/>
        <end position="127"/>
    </location>
</feature>